<comment type="caution">
    <text evidence="12">The sequence shown here is derived from an EMBL/GenBank/DDBJ whole genome shotgun (WGS) entry which is preliminary data.</text>
</comment>
<dbReference type="InterPro" id="IPR050428">
    <property type="entry name" value="TCS_sensor_his_kinase"/>
</dbReference>
<feature type="domain" description="Histidine kinase" evidence="10">
    <location>
        <begin position="249"/>
        <end position="444"/>
    </location>
</feature>
<dbReference type="InterPro" id="IPR005467">
    <property type="entry name" value="His_kinase_dom"/>
</dbReference>
<dbReference type="AlphaFoldDB" id="A0A7X6DKB9"/>
<comment type="catalytic activity">
    <reaction evidence="1">
        <text>ATP + protein L-histidine = ADP + protein N-phospho-L-histidine.</text>
        <dbReference type="EC" id="2.7.13.3"/>
    </reaction>
</comment>
<feature type="domain" description="HAMP" evidence="11">
    <location>
        <begin position="190"/>
        <end position="241"/>
    </location>
</feature>
<evidence type="ECO:0000259" key="11">
    <source>
        <dbReference type="PROSITE" id="PS50885"/>
    </source>
</evidence>
<dbReference type="PANTHER" id="PTHR45436">
    <property type="entry name" value="SENSOR HISTIDINE KINASE YKOH"/>
    <property type="match status" value="1"/>
</dbReference>
<evidence type="ECO:0000256" key="5">
    <source>
        <dbReference type="ARBA" id="ARBA00022679"/>
    </source>
</evidence>
<dbReference type="SUPFAM" id="SSF55874">
    <property type="entry name" value="ATPase domain of HSP90 chaperone/DNA topoisomerase II/histidine kinase"/>
    <property type="match status" value="1"/>
</dbReference>
<dbReference type="PROSITE" id="PS50885">
    <property type="entry name" value="HAMP"/>
    <property type="match status" value="1"/>
</dbReference>
<keyword evidence="8" id="KW-0472">Membrane</keyword>
<dbReference type="Gene3D" id="1.10.287.130">
    <property type="match status" value="1"/>
</dbReference>
<keyword evidence="5" id="KW-0808">Transferase</keyword>
<protein>
    <recommendedName>
        <fullName evidence="3">histidine kinase</fullName>
        <ecNumber evidence="3">2.7.13.3</ecNumber>
    </recommendedName>
</protein>
<evidence type="ECO:0000313" key="12">
    <source>
        <dbReference type="EMBL" id="NKE68762.1"/>
    </source>
</evidence>
<keyword evidence="7 12" id="KW-0418">Kinase</keyword>
<keyword evidence="8" id="KW-1133">Transmembrane helix</keyword>
<keyword evidence="4" id="KW-0597">Phosphoprotein</keyword>
<dbReference type="PROSITE" id="PS50109">
    <property type="entry name" value="HIS_KIN"/>
    <property type="match status" value="1"/>
</dbReference>
<proteinExistence type="predicted"/>
<dbReference type="Gene3D" id="3.30.565.10">
    <property type="entry name" value="Histidine kinase-like ATPase, C-terminal domain"/>
    <property type="match status" value="1"/>
</dbReference>
<dbReference type="EC" id="2.7.13.3" evidence="3"/>
<evidence type="ECO:0000256" key="4">
    <source>
        <dbReference type="ARBA" id="ARBA00022553"/>
    </source>
</evidence>
<dbReference type="Pfam" id="PF02518">
    <property type="entry name" value="HATPase_c"/>
    <property type="match status" value="1"/>
</dbReference>
<name>A0A7X6DKB9_9BURK</name>
<reference evidence="12 13" key="1">
    <citation type="journal article" date="2020" name="Nature">
        <title>Bacterial chemolithoautotrophy via manganese oxidation.</title>
        <authorList>
            <person name="Yu H."/>
            <person name="Leadbetter J.R."/>
        </authorList>
    </citation>
    <scope>NUCLEOTIDE SEQUENCE [LARGE SCALE GENOMIC DNA]</scope>
    <source>
        <strain evidence="12 13">RBP-1</strain>
    </source>
</reference>
<organism evidence="12 13">
    <name type="scientific">Ramlibacter lithotrophicus</name>
    <dbReference type="NCBI Taxonomy" id="2606681"/>
    <lineage>
        <taxon>Bacteria</taxon>
        <taxon>Pseudomonadati</taxon>
        <taxon>Pseudomonadota</taxon>
        <taxon>Betaproteobacteria</taxon>
        <taxon>Burkholderiales</taxon>
        <taxon>Comamonadaceae</taxon>
        <taxon>Ramlibacter</taxon>
    </lineage>
</organism>
<evidence type="ECO:0000256" key="9">
    <source>
        <dbReference type="ARBA" id="ARBA00023012"/>
    </source>
</evidence>
<evidence type="ECO:0000256" key="3">
    <source>
        <dbReference type="ARBA" id="ARBA00012438"/>
    </source>
</evidence>
<evidence type="ECO:0000259" key="10">
    <source>
        <dbReference type="PROSITE" id="PS50109"/>
    </source>
</evidence>
<evidence type="ECO:0000256" key="1">
    <source>
        <dbReference type="ARBA" id="ARBA00000085"/>
    </source>
</evidence>
<dbReference type="CDD" id="cd00082">
    <property type="entry name" value="HisKA"/>
    <property type="match status" value="1"/>
</dbReference>
<evidence type="ECO:0000256" key="6">
    <source>
        <dbReference type="ARBA" id="ARBA00022692"/>
    </source>
</evidence>
<dbReference type="PANTHER" id="PTHR45436:SF5">
    <property type="entry name" value="SENSOR HISTIDINE KINASE TRCS"/>
    <property type="match status" value="1"/>
</dbReference>
<dbReference type="SMART" id="SM00387">
    <property type="entry name" value="HATPase_c"/>
    <property type="match status" value="1"/>
</dbReference>
<dbReference type="InterPro" id="IPR003594">
    <property type="entry name" value="HATPase_dom"/>
</dbReference>
<comment type="subcellular location">
    <subcellularLocation>
        <location evidence="2">Membrane</location>
    </subcellularLocation>
</comment>
<dbReference type="GO" id="GO:0000155">
    <property type="term" value="F:phosphorelay sensor kinase activity"/>
    <property type="evidence" value="ECO:0007669"/>
    <property type="project" value="InterPro"/>
</dbReference>
<evidence type="ECO:0000256" key="8">
    <source>
        <dbReference type="ARBA" id="ARBA00022989"/>
    </source>
</evidence>
<dbReference type="EMBL" id="VTOX01000012">
    <property type="protein sequence ID" value="NKE68762.1"/>
    <property type="molecule type" value="Genomic_DNA"/>
</dbReference>
<evidence type="ECO:0000256" key="2">
    <source>
        <dbReference type="ARBA" id="ARBA00004370"/>
    </source>
</evidence>
<accession>A0A7X6DKB9</accession>
<sequence>MRPARSIRTRLLVGAALVLLAFIAGAGLAVQRAHADSVRAVHFGRLQTTIYLLLARAELDEAGALVMPPGFAEPRLTLPQSGLYASIRNVKRDERWHSPSTLGADPPFPAVQVAAGQWRHDVVQGAGRSFLATSYGVNWAAGRHQAPLVLTVLEDSAAFERELAVFARTLWTWLGGAGVLLLLAQGLLLRWGLAPLRRVAAEIHGVESGAQGRIEGSYPREIAALTDNLNALIRHERVRQTRYQEALSFLAHSLKTPLAVLRSALDEPQRLPGTVREQVDRMDDIVRHQLGRAAAQGTSRFAAPLPVAPVLQRIRDALVKVHAEKQLTFEVECPADLAWRIDEGDLFEIAGNLLDNAAKWARQRVQARAWLEADRLRLAVEDDGPGFTDTEAILRLHVRMDERVPGHGVGLAVVNELVASHGGELKLSRGALGGARVDVALPRP</sequence>
<gene>
    <name evidence="12" type="ORF">RAMLITH_23345</name>
</gene>
<dbReference type="Proteomes" id="UP000521868">
    <property type="component" value="Unassembled WGS sequence"/>
</dbReference>
<keyword evidence="6" id="KW-0812">Transmembrane</keyword>
<evidence type="ECO:0000313" key="13">
    <source>
        <dbReference type="Proteomes" id="UP000521868"/>
    </source>
</evidence>
<dbReference type="RefSeq" id="WP_168109889.1">
    <property type="nucleotide sequence ID" value="NZ_VTOX01000012.1"/>
</dbReference>
<keyword evidence="9" id="KW-0902">Two-component regulatory system</keyword>
<dbReference type="InterPro" id="IPR003660">
    <property type="entry name" value="HAMP_dom"/>
</dbReference>
<dbReference type="InterPro" id="IPR003661">
    <property type="entry name" value="HisK_dim/P_dom"/>
</dbReference>
<keyword evidence="13" id="KW-1185">Reference proteome</keyword>
<evidence type="ECO:0000256" key="7">
    <source>
        <dbReference type="ARBA" id="ARBA00022777"/>
    </source>
</evidence>
<dbReference type="InterPro" id="IPR036890">
    <property type="entry name" value="HATPase_C_sf"/>
</dbReference>
<dbReference type="GO" id="GO:0005886">
    <property type="term" value="C:plasma membrane"/>
    <property type="evidence" value="ECO:0007669"/>
    <property type="project" value="TreeGrafter"/>
</dbReference>